<dbReference type="PRINTS" id="PR00455">
    <property type="entry name" value="HTHTETR"/>
</dbReference>
<evidence type="ECO:0000256" key="4">
    <source>
        <dbReference type="PROSITE-ProRule" id="PRU00335"/>
    </source>
</evidence>
<feature type="domain" description="HTH tetR-type" evidence="5">
    <location>
        <begin position="37"/>
        <end position="97"/>
    </location>
</feature>
<dbReference type="PANTHER" id="PTHR30055">
    <property type="entry name" value="HTH-TYPE TRANSCRIPTIONAL REGULATOR RUTR"/>
    <property type="match status" value="1"/>
</dbReference>
<evidence type="ECO:0000313" key="7">
    <source>
        <dbReference type="Proteomes" id="UP000600080"/>
    </source>
</evidence>
<evidence type="ECO:0000256" key="1">
    <source>
        <dbReference type="ARBA" id="ARBA00023015"/>
    </source>
</evidence>
<name>A0ABQ2JIB4_9ACTN</name>
<comment type="caution">
    <text evidence="6">The sequence shown here is derived from an EMBL/GenBank/DDBJ whole genome shotgun (WGS) entry which is preliminary data.</text>
</comment>
<protein>
    <submittedName>
        <fullName evidence="6">TetR family transcriptional regulator</fullName>
    </submittedName>
</protein>
<dbReference type="InterPro" id="IPR050109">
    <property type="entry name" value="HTH-type_TetR-like_transc_reg"/>
</dbReference>
<evidence type="ECO:0000256" key="3">
    <source>
        <dbReference type="ARBA" id="ARBA00023163"/>
    </source>
</evidence>
<dbReference type="Gene3D" id="1.10.357.10">
    <property type="entry name" value="Tetracycline Repressor, domain 2"/>
    <property type="match status" value="1"/>
</dbReference>
<keyword evidence="7" id="KW-1185">Reference proteome</keyword>
<dbReference type="InterPro" id="IPR011075">
    <property type="entry name" value="TetR_C"/>
</dbReference>
<organism evidence="6 7">
    <name type="scientific">Streptomyces kronopolitis</name>
    <dbReference type="NCBI Taxonomy" id="1612435"/>
    <lineage>
        <taxon>Bacteria</taxon>
        <taxon>Bacillati</taxon>
        <taxon>Actinomycetota</taxon>
        <taxon>Actinomycetes</taxon>
        <taxon>Kitasatosporales</taxon>
        <taxon>Streptomycetaceae</taxon>
        <taxon>Streptomyces</taxon>
    </lineage>
</organism>
<dbReference type="Proteomes" id="UP000600080">
    <property type="component" value="Unassembled WGS sequence"/>
</dbReference>
<accession>A0ABQ2JIB4</accession>
<dbReference type="Gene3D" id="1.10.10.60">
    <property type="entry name" value="Homeodomain-like"/>
    <property type="match status" value="1"/>
</dbReference>
<dbReference type="Pfam" id="PF00440">
    <property type="entry name" value="TetR_N"/>
    <property type="match status" value="1"/>
</dbReference>
<feature type="DNA-binding region" description="H-T-H motif" evidence="4">
    <location>
        <begin position="60"/>
        <end position="79"/>
    </location>
</feature>
<reference evidence="7" key="1">
    <citation type="journal article" date="2019" name="Int. J. Syst. Evol. Microbiol.">
        <title>The Global Catalogue of Microorganisms (GCM) 10K type strain sequencing project: providing services to taxonomists for standard genome sequencing and annotation.</title>
        <authorList>
            <consortium name="The Broad Institute Genomics Platform"/>
            <consortium name="The Broad Institute Genome Sequencing Center for Infectious Disease"/>
            <person name="Wu L."/>
            <person name="Ma J."/>
        </authorList>
    </citation>
    <scope>NUCLEOTIDE SEQUENCE [LARGE SCALE GENOMIC DNA]</scope>
    <source>
        <strain evidence="7">CGMCC 4.7323</strain>
    </source>
</reference>
<dbReference type="InterPro" id="IPR036271">
    <property type="entry name" value="Tet_transcr_reg_TetR-rel_C_sf"/>
</dbReference>
<dbReference type="SUPFAM" id="SSF48498">
    <property type="entry name" value="Tetracyclin repressor-like, C-terminal domain"/>
    <property type="match status" value="1"/>
</dbReference>
<keyword evidence="1" id="KW-0805">Transcription regulation</keyword>
<dbReference type="InterPro" id="IPR009057">
    <property type="entry name" value="Homeodomain-like_sf"/>
</dbReference>
<dbReference type="Pfam" id="PF16859">
    <property type="entry name" value="TetR_C_11"/>
    <property type="match status" value="1"/>
</dbReference>
<dbReference type="SUPFAM" id="SSF46689">
    <property type="entry name" value="Homeodomain-like"/>
    <property type="match status" value="1"/>
</dbReference>
<gene>
    <name evidence="6" type="ORF">GCM10012285_32230</name>
</gene>
<dbReference type="PANTHER" id="PTHR30055:SF148">
    <property type="entry name" value="TETR-FAMILY TRANSCRIPTIONAL REGULATOR"/>
    <property type="match status" value="1"/>
</dbReference>
<evidence type="ECO:0000256" key="2">
    <source>
        <dbReference type="ARBA" id="ARBA00023125"/>
    </source>
</evidence>
<dbReference type="InterPro" id="IPR001647">
    <property type="entry name" value="HTH_TetR"/>
</dbReference>
<sequence length="219" mass="23592">MAGTLQDNATQRCVVFDASVYLMSEERQGNTRRSSGPRKAEEIFDAALELLAEKGYEGLTIEGVAQRSGVNKTTIYRWWPSKGALLGAALLGARRLDLAPPDTGSLQGDLEALLHMITTLLTTPPSSGIAVSVLGAATHSTELAAHVQEFFADRLAREQPVFTRAVARGELPADTDPMLLVDLLAGAAWVRVVLRRLPLDEDFVPRTVRTVLEGARGTG</sequence>
<keyword evidence="2 4" id="KW-0238">DNA-binding</keyword>
<dbReference type="PROSITE" id="PS50977">
    <property type="entry name" value="HTH_TETR_2"/>
    <property type="match status" value="1"/>
</dbReference>
<dbReference type="EMBL" id="BMND01000012">
    <property type="protein sequence ID" value="GGN46998.1"/>
    <property type="molecule type" value="Genomic_DNA"/>
</dbReference>
<evidence type="ECO:0000313" key="6">
    <source>
        <dbReference type="EMBL" id="GGN46998.1"/>
    </source>
</evidence>
<keyword evidence="3" id="KW-0804">Transcription</keyword>
<proteinExistence type="predicted"/>
<evidence type="ECO:0000259" key="5">
    <source>
        <dbReference type="PROSITE" id="PS50977"/>
    </source>
</evidence>